<protein>
    <submittedName>
        <fullName evidence="3">Pentapeptide repeat-containing protein</fullName>
    </submittedName>
</protein>
<evidence type="ECO:0000313" key="3">
    <source>
        <dbReference type="EMBL" id="MCP2263252.1"/>
    </source>
</evidence>
<dbReference type="PANTHER" id="PTHR14136:SF17">
    <property type="entry name" value="BTB_POZ DOMAIN-CONTAINING PROTEIN KCTD9"/>
    <property type="match status" value="1"/>
</dbReference>
<dbReference type="RefSeq" id="WP_253832558.1">
    <property type="nucleotide sequence ID" value="NZ_JAMTCS010000001.1"/>
</dbReference>
<dbReference type="PANTHER" id="PTHR14136">
    <property type="entry name" value="BTB_POZ DOMAIN-CONTAINING PROTEIN KCTD9"/>
    <property type="match status" value="1"/>
</dbReference>
<feature type="region of interest" description="Disordered" evidence="1">
    <location>
        <begin position="1"/>
        <end position="32"/>
    </location>
</feature>
<evidence type="ECO:0000256" key="2">
    <source>
        <dbReference type="SAM" id="Phobius"/>
    </source>
</evidence>
<keyword evidence="4" id="KW-1185">Reference proteome</keyword>
<comment type="caution">
    <text evidence="3">The sequence shown here is derived from an EMBL/GenBank/DDBJ whole genome shotgun (WGS) entry which is preliminary data.</text>
</comment>
<proteinExistence type="predicted"/>
<keyword evidence="2" id="KW-1133">Transmembrane helix</keyword>
<dbReference type="Proteomes" id="UP001139493">
    <property type="component" value="Unassembled WGS sequence"/>
</dbReference>
<dbReference type="InterPro" id="IPR001646">
    <property type="entry name" value="5peptide_repeat"/>
</dbReference>
<dbReference type="EMBL" id="JAMTCS010000001">
    <property type="protein sequence ID" value="MCP2263252.1"/>
    <property type="molecule type" value="Genomic_DNA"/>
</dbReference>
<dbReference type="SUPFAM" id="SSF141571">
    <property type="entry name" value="Pentapeptide repeat-like"/>
    <property type="match status" value="1"/>
</dbReference>
<organism evidence="3 4">
    <name type="scientific">Promicromonospora thailandica</name>
    <dbReference type="NCBI Taxonomy" id="765201"/>
    <lineage>
        <taxon>Bacteria</taxon>
        <taxon>Bacillati</taxon>
        <taxon>Actinomycetota</taxon>
        <taxon>Actinomycetes</taxon>
        <taxon>Micrococcales</taxon>
        <taxon>Promicromonosporaceae</taxon>
        <taxon>Promicromonospora</taxon>
    </lineage>
</organism>
<feature type="transmembrane region" description="Helical" evidence="2">
    <location>
        <begin position="37"/>
        <end position="61"/>
    </location>
</feature>
<reference evidence="3" key="1">
    <citation type="submission" date="2022-06" db="EMBL/GenBank/DDBJ databases">
        <title>Genomic Encyclopedia of Archaeal and Bacterial Type Strains, Phase II (KMG-II): from individual species to whole genera.</title>
        <authorList>
            <person name="Goeker M."/>
        </authorList>
    </citation>
    <scope>NUCLEOTIDE SEQUENCE</scope>
    <source>
        <strain evidence="3">DSM 26652</strain>
    </source>
</reference>
<keyword evidence="2" id="KW-0812">Transmembrane</keyword>
<dbReference type="Gene3D" id="2.160.20.80">
    <property type="entry name" value="E3 ubiquitin-protein ligase SopA"/>
    <property type="match status" value="1"/>
</dbReference>
<keyword evidence="2" id="KW-0472">Membrane</keyword>
<dbReference type="AlphaFoldDB" id="A0A9X2JUA2"/>
<gene>
    <name evidence="3" type="ORF">APR03_000575</name>
</gene>
<sequence length="358" mass="37873">MDTILEQAPARPEPATAADGPPPVASAPDRQRPDRRWMIDVAIGVVSSLAVGLLLAGYQAWIDDEREERTQAVEAERSDHDQMLANVQFIRETIRDAPEGVKPFRGMNLRGADLSGMDLGCAVRYDASGSWARTSVETCADFTGADLTGARLDGANLTGALLVDGSLEDVSAVNLFAPAASIGGSLDGARFEGAVLFGSMFRSPTGTPSFVNSSLDGVQVESGPQARSVLTLDQVSMTGLRVTSADGATGARTSIDCRTGFAQARRGGEVQQISSYTDLTDGGRVQCGDYGENCDFDRFPQVGAQLVSAGVWKMPAPGCSDGASGQVPQDTPAQDVTRFYDELLPDWTREDIAQAETL</sequence>
<evidence type="ECO:0000256" key="1">
    <source>
        <dbReference type="SAM" id="MobiDB-lite"/>
    </source>
</evidence>
<dbReference type="InterPro" id="IPR051082">
    <property type="entry name" value="Pentapeptide-BTB/POZ_domain"/>
</dbReference>
<dbReference type="Pfam" id="PF00805">
    <property type="entry name" value="Pentapeptide"/>
    <property type="match status" value="1"/>
</dbReference>
<name>A0A9X2JUA2_9MICO</name>
<accession>A0A9X2JUA2</accession>
<evidence type="ECO:0000313" key="4">
    <source>
        <dbReference type="Proteomes" id="UP001139493"/>
    </source>
</evidence>